<evidence type="ECO:0000256" key="1">
    <source>
        <dbReference type="ARBA" id="ARBA00004651"/>
    </source>
</evidence>
<dbReference type="RefSeq" id="WP_188695190.1">
    <property type="nucleotide sequence ID" value="NZ_BMIR01000013.1"/>
</dbReference>
<keyword evidence="5 6" id="KW-0472">Membrane</keyword>
<dbReference type="PANTHER" id="PTHR10010:SF46">
    <property type="entry name" value="SODIUM-DEPENDENT PHOSPHATE TRANSPORT PROTEIN 2B"/>
    <property type="match status" value="1"/>
</dbReference>
<feature type="transmembrane region" description="Helical" evidence="6">
    <location>
        <begin position="237"/>
        <end position="257"/>
    </location>
</feature>
<gene>
    <name evidence="7" type="primary">yqeW</name>
    <name evidence="7" type="ORF">GCM10011391_27560</name>
</gene>
<sequence>MIQLFTTFIIYITIFLFGMTVMKIGFKNVAEHRLKHILRIMTDRPLKGIIVGAAATALLQSSSVVTVIIISMTAAGLLSFRQTVGIILGANIGTTITGFIATFNPGQLTFILLALGILLLFLPFQKTFVFGTVSFGIGCVFISMDGFNALAEPLKSIGIIDTILHTANHSNVSSLIFGIIFAGIIQSSSATLLIAMGFLNNDTLQLVAAICIMLGANIGTSTTALIASIHSTVSARWVAYTHALFNLFGSLLILPFLNAFTHLIQSIASAPDRQLAYASFLFNLLSTIVALPFVNKYAHWAEKRIQR</sequence>
<dbReference type="NCBIfam" id="TIGR00704">
    <property type="entry name" value="NaPi_cotrn_rel"/>
    <property type="match status" value="1"/>
</dbReference>
<keyword evidence="8" id="KW-1185">Reference proteome</keyword>
<evidence type="ECO:0000256" key="5">
    <source>
        <dbReference type="ARBA" id="ARBA00023136"/>
    </source>
</evidence>
<reference evidence="7" key="1">
    <citation type="journal article" date="2014" name="Int. J. Syst. Evol. Microbiol.">
        <title>Complete genome sequence of Corynebacterium casei LMG S-19264T (=DSM 44701T), isolated from a smear-ripened cheese.</title>
        <authorList>
            <consortium name="US DOE Joint Genome Institute (JGI-PGF)"/>
            <person name="Walter F."/>
            <person name="Albersmeier A."/>
            <person name="Kalinowski J."/>
            <person name="Ruckert C."/>
        </authorList>
    </citation>
    <scope>NUCLEOTIDE SEQUENCE</scope>
    <source>
        <strain evidence="7">CGMCC 1.15371</strain>
    </source>
</reference>
<evidence type="ECO:0000256" key="6">
    <source>
        <dbReference type="SAM" id="Phobius"/>
    </source>
</evidence>
<accession>A0A8J2YJL7</accession>
<name>A0A8J2YJL7_9BACL</name>
<proteinExistence type="predicted"/>
<feature type="transmembrane region" description="Helical" evidence="6">
    <location>
        <begin position="82"/>
        <end position="101"/>
    </location>
</feature>
<feature type="transmembrane region" description="Helical" evidence="6">
    <location>
        <begin position="204"/>
        <end position="225"/>
    </location>
</feature>
<feature type="transmembrane region" description="Helical" evidence="6">
    <location>
        <begin position="172"/>
        <end position="198"/>
    </location>
</feature>
<dbReference type="Pfam" id="PF02690">
    <property type="entry name" value="Na_Pi_cotrans"/>
    <property type="match status" value="2"/>
</dbReference>
<reference evidence="7" key="2">
    <citation type="submission" date="2020-09" db="EMBL/GenBank/DDBJ databases">
        <authorList>
            <person name="Sun Q."/>
            <person name="Zhou Y."/>
        </authorList>
    </citation>
    <scope>NUCLEOTIDE SEQUENCE</scope>
    <source>
        <strain evidence="7">CGMCC 1.15371</strain>
    </source>
</reference>
<feature type="transmembrane region" description="Helical" evidence="6">
    <location>
        <begin position="46"/>
        <end position="70"/>
    </location>
</feature>
<evidence type="ECO:0000256" key="2">
    <source>
        <dbReference type="ARBA" id="ARBA00022475"/>
    </source>
</evidence>
<organism evidence="7 8">
    <name type="scientific">Pullulanibacillus camelliae</name>
    <dbReference type="NCBI Taxonomy" id="1707096"/>
    <lineage>
        <taxon>Bacteria</taxon>
        <taxon>Bacillati</taxon>
        <taxon>Bacillota</taxon>
        <taxon>Bacilli</taxon>
        <taxon>Bacillales</taxon>
        <taxon>Sporolactobacillaceae</taxon>
        <taxon>Pullulanibacillus</taxon>
    </lineage>
</organism>
<evidence type="ECO:0000313" key="8">
    <source>
        <dbReference type="Proteomes" id="UP000628775"/>
    </source>
</evidence>
<dbReference type="GO" id="GO:0044341">
    <property type="term" value="P:sodium-dependent phosphate transport"/>
    <property type="evidence" value="ECO:0007669"/>
    <property type="project" value="InterPro"/>
</dbReference>
<dbReference type="Proteomes" id="UP000628775">
    <property type="component" value="Unassembled WGS sequence"/>
</dbReference>
<dbReference type="GO" id="GO:0005436">
    <property type="term" value="F:sodium:phosphate symporter activity"/>
    <property type="evidence" value="ECO:0007669"/>
    <property type="project" value="InterPro"/>
</dbReference>
<comment type="caution">
    <text evidence="7">The sequence shown here is derived from an EMBL/GenBank/DDBJ whole genome shotgun (WGS) entry which is preliminary data.</text>
</comment>
<evidence type="ECO:0000256" key="3">
    <source>
        <dbReference type="ARBA" id="ARBA00022692"/>
    </source>
</evidence>
<dbReference type="PANTHER" id="PTHR10010">
    <property type="entry name" value="SOLUTE CARRIER FAMILY 34 SODIUM PHOSPHATE , MEMBER 2-RELATED"/>
    <property type="match status" value="1"/>
</dbReference>
<dbReference type="AlphaFoldDB" id="A0A8J2YJL7"/>
<dbReference type="NCBIfam" id="NF037997">
    <property type="entry name" value="Na_Pi_symport"/>
    <property type="match status" value="1"/>
</dbReference>
<feature type="transmembrane region" description="Helical" evidence="6">
    <location>
        <begin position="277"/>
        <end position="298"/>
    </location>
</feature>
<comment type="subcellular location">
    <subcellularLocation>
        <location evidence="1">Cell membrane</location>
        <topology evidence="1">Multi-pass membrane protein</topology>
    </subcellularLocation>
</comment>
<dbReference type="GO" id="GO:0005886">
    <property type="term" value="C:plasma membrane"/>
    <property type="evidence" value="ECO:0007669"/>
    <property type="project" value="UniProtKB-SubCell"/>
</dbReference>
<evidence type="ECO:0008006" key="9">
    <source>
        <dbReference type="Google" id="ProtNLM"/>
    </source>
</evidence>
<evidence type="ECO:0000256" key="4">
    <source>
        <dbReference type="ARBA" id="ARBA00022989"/>
    </source>
</evidence>
<protein>
    <recommendedName>
        <fullName evidence="9">Na/Pi cotransporter family protein</fullName>
    </recommendedName>
</protein>
<dbReference type="EMBL" id="BMIR01000013">
    <property type="protein sequence ID" value="GGE47226.1"/>
    <property type="molecule type" value="Genomic_DNA"/>
</dbReference>
<evidence type="ECO:0000313" key="7">
    <source>
        <dbReference type="EMBL" id="GGE47226.1"/>
    </source>
</evidence>
<keyword evidence="2" id="KW-1003">Cell membrane</keyword>
<dbReference type="InterPro" id="IPR003841">
    <property type="entry name" value="Na/Pi_transpt"/>
</dbReference>
<feature type="transmembrane region" description="Helical" evidence="6">
    <location>
        <begin position="6"/>
        <end position="26"/>
    </location>
</feature>
<feature type="transmembrane region" description="Helical" evidence="6">
    <location>
        <begin position="130"/>
        <end position="151"/>
    </location>
</feature>
<keyword evidence="3 6" id="KW-0812">Transmembrane</keyword>
<keyword evidence="4 6" id="KW-1133">Transmembrane helix</keyword>
<dbReference type="InterPro" id="IPR004633">
    <property type="entry name" value="NaPi_cotrn-rel/YqeW-like"/>
</dbReference>
<feature type="transmembrane region" description="Helical" evidence="6">
    <location>
        <begin position="108"/>
        <end position="124"/>
    </location>
</feature>